<dbReference type="InterPro" id="IPR031621">
    <property type="entry name" value="HisKA_7TM"/>
</dbReference>
<dbReference type="AlphaFoldDB" id="A0A7C3PFL3"/>
<feature type="transmembrane region" description="Helical" evidence="1">
    <location>
        <begin position="39"/>
        <end position="61"/>
    </location>
</feature>
<feature type="transmembrane region" description="Helical" evidence="1">
    <location>
        <begin position="6"/>
        <end position="27"/>
    </location>
</feature>
<feature type="non-terminal residue" evidence="3">
    <location>
        <position position="264"/>
    </location>
</feature>
<keyword evidence="1" id="KW-0812">Transmembrane</keyword>
<reference evidence="3" key="1">
    <citation type="journal article" date="2020" name="mSystems">
        <title>Genome- and Community-Level Interaction Insights into Carbon Utilization and Element Cycling Functions of Hydrothermarchaeota in Hydrothermal Sediment.</title>
        <authorList>
            <person name="Zhou Z."/>
            <person name="Liu Y."/>
            <person name="Xu W."/>
            <person name="Pan J."/>
            <person name="Luo Z.H."/>
            <person name="Li M."/>
        </authorList>
    </citation>
    <scope>NUCLEOTIDE SEQUENCE [LARGE SCALE GENOMIC DNA]</scope>
    <source>
        <strain evidence="3">SpSt-418</strain>
    </source>
</reference>
<dbReference type="Pfam" id="PF16927">
    <property type="entry name" value="HisKA_7TM"/>
    <property type="match status" value="1"/>
</dbReference>
<evidence type="ECO:0000256" key="1">
    <source>
        <dbReference type="SAM" id="Phobius"/>
    </source>
</evidence>
<keyword evidence="1" id="KW-1133">Transmembrane helix</keyword>
<proteinExistence type="predicted"/>
<sequence>MPLQFHPYFIALSLSALIAAFTAGVAWKRRSASAASQPFISLMLAIAGYSTVAALEVIAIALPDKIFWSKLEYVGSSSVITCFLIFALHFTHKQHWLAFPNWLLLGVVPALNVILAATNEWHHLVWPGFLRDPNGSHLIIYQHGIGFYWVLLCSYVYTLIGTLLLIQAAVQPGLLQRRQSKLILLGAMIPVIGSAFYGLGLTPPGLNTTPMSFLGGGLLYFVNLFHLNLRDTPRFYKPGRDRSGSQRLPIQIYYFRHIINAAKK</sequence>
<feature type="transmembrane region" description="Helical" evidence="1">
    <location>
        <begin position="102"/>
        <end position="126"/>
    </location>
</feature>
<comment type="caution">
    <text evidence="3">The sequence shown here is derived from an EMBL/GenBank/DDBJ whole genome shotgun (WGS) entry which is preliminary data.</text>
</comment>
<feature type="transmembrane region" description="Helical" evidence="1">
    <location>
        <begin position="182"/>
        <end position="199"/>
    </location>
</feature>
<accession>A0A7C3PFL3</accession>
<name>A0A7C3PFL3_9CYAN</name>
<feature type="transmembrane region" description="Helical" evidence="1">
    <location>
        <begin position="73"/>
        <end position="90"/>
    </location>
</feature>
<feature type="transmembrane region" description="Helical" evidence="1">
    <location>
        <begin position="146"/>
        <end position="170"/>
    </location>
</feature>
<evidence type="ECO:0000259" key="2">
    <source>
        <dbReference type="Pfam" id="PF16927"/>
    </source>
</evidence>
<protein>
    <recommendedName>
        <fullName evidence="2">Histidine kinase N-terminal 7TM region domain-containing protein</fullName>
    </recommendedName>
</protein>
<evidence type="ECO:0000313" key="3">
    <source>
        <dbReference type="EMBL" id="HFM98814.1"/>
    </source>
</evidence>
<feature type="domain" description="Histidine kinase N-terminal 7TM region" evidence="2">
    <location>
        <begin position="12"/>
        <end position="231"/>
    </location>
</feature>
<keyword evidence="1" id="KW-0472">Membrane</keyword>
<organism evidence="3">
    <name type="scientific">Oscillatoriales cyanobacterium SpSt-418</name>
    <dbReference type="NCBI Taxonomy" id="2282169"/>
    <lineage>
        <taxon>Bacteria</taxon>
        <taxon>Bacillati</taxon>
        <taxon>Cyanobacteriota</taxon>
        <taxon>Cyanophyceae</taxon>
        <taxon>Oscillatoriophycideae</taxon>
        <taxon>Oscillatoriales</taxon>
    </lineage>
</organism>
<feature type="transmembrane region" description="Helical" evidence="1">
    <location>
        <begin position="211"/>
        <end position="229"/>
    </location>
</feature>
<dbReference type="EMBL" id="DSRU01000206">
    <property type="protein sequence ID" value="HFM98814.1"/>
    <property type="molecule type" value="Genomic_DNA"/>
</dbReference>
<gene>
    <name evidence="3" type="ORF">ENR64_13860</name>
</gene>